<dbReference type="InterPro" id="IPR001650">
    <property type="entry name" value="Helicase_C-like"/>
</dbReference>
<keyword evidence="4 10" id="KW-0547">Nucleotide-binding</keyword>
<dbReference type="SMART" id="SM00487">
    <property type="entry name" value="DEXDc"/>
    <property type="match status" value="1"/>
</dbReference>
<feature type="domain" description="Helicase C-terminal" evidence="13">
    <location>
        <begin position="418"/>
        <end position="624"/>
    </location>
</feature>
<feature type="region of interest" description="Disordered" evidence="11">
    <location>
        <begin position="706"/>
        <end position="733"/>
    </location>
</feature>
<feature type="domain" description="Helicase ATP-binding" evidence="12">
    <location>
        <begin position="177"/>
        <end position="369"/>
    </location>
</feature>
<proteinExistence type="inferred from homology"/>
<organism evidence="14 15">
    <name type="scientific">Scheffersomyces spartinae</name>
    <dbReference type="NCBI Taxonomy" id="45513"/>
    <lineage>
        <taxon>Eukaryota</taxon>
        <taxon>Fungi</taxon>
        <taxon>Dikarya</taxon>
        <taxon>Ascomycota</taxon>
        <taxon>Saccharomycotina</taxon>
        <taxon>Pichiomycetes</taxon>
        <taxon>Debaryomycetaceae</taxon>
        <taxon>Scheffersomyces</taxon>
    </lineage>
</organism>
<comment type="caution">
    <text evidence="14">The sequence shown here is derived from an EMBL/GenBank/DDBJ whole genome shotgun (WGS) entry which is preliminary data.</text>
</comment>
<dbReference type="Gene3D" id="3.40.50.300">
    <property type="entry name" value="P-loop containing nucleotide triphosphate hydrolases"/>
    <property type="match status" value="2"/>
</dbReference>
<sequence>MEDDGLLMNFEMGGGDVVEPSKNRKTKVAGGRWKDRRKLQLKLLGRGRNDKNSGAVTGSNTTAISNKKRNIGGGGDDVPKFSGGGFHKKAKFQESGGEFGGKNNSYVSSLFHANDKSGTLKPTTTKDDDDTKHSPSNAPLTDSTSFEGLGINNKLNTHLTEYLRLKTPTRIQQAVIPNFLGAQRDLFVKAQTGSGKTLSFLLPILHQLMQERVSRDSGVFAIVLTPTRELATQIHGVLESLVRCHHSIVPGIVIGGEKKKSEKARIRKGVNVLIGTPGRLADHLENTSALDISQLRWLVLDEGDRLVDLGFEETITKITDEITKKSKIMDSLNQWPSFPTRRVNVLCSATIQDNVKKLGSIILNKPQMINIEGNDDTDHGTVSFDDDGPTEDIHTFTTAPDQLVQSVVVVPPKLRLVTLSALLKKLSSGLEDNDEASRSLVFFSCSDSVDFHFNVFTRGGKRFKKVKGEDKVEYVAVDPEEDDKGDKDEPSLMSAPILGTDTVVFKLHGSLTQQARTSTLQSLIKNHSKAKHAILLCTDVASRGLDLPNITNVIEYDPPFSVEDHLHRIGRSARVGKSGSASLFLLPGSEEGYVDGKLRSVHPNEGSLKIVSYEGILKDGFSLTSDSKVSKHNREGNWDTHATTYHLDIERWLLEDQTQHEKASNAFISHIRAYTTHLSSERAYFNVKLLHLGHLAKSFGLREAPKKLGKGAGSHKSGDDGTTKQKKEDPRKKMLRMAKMAVASGSSEFNY</sequence>
<dbReference type="GO" id="GO:0016787">
    <property type="term" value="F:hydrolase activity"/>
    <property type="evidence" value="ECO:0007669"/>
    <property type="project" value="UniProtKB-KW"/>
</dbReference>
<evidence type="ECO:0000259" key="12">
    <source>
        <dbReference type="PROSITE" id="PS51192"/>
    </source>
</evidence>
<comment type="function">
    <text evidence="10">RNA helicase.</text>
</comment>
<comment type="subcellular location">
    <subcellularLocation>
        <location evidence="1">Nucleus</location>
        <location evidence="1">Nucleolus</location>
    </subcellularLocation>
</comment>
<evidence type="ECO:0000256" key="10">
    <source>
        <dbReference type="RuleBase" id="RU365068"/>
    </source>
</evidence>
<evidence type="ECO:0000256" key="6">
    <source>
        <dbReference type="ARBA" id="ARBA00022806"/>
    </source>
</evidence>
<dbReference type="EMBL" id="JAHMUF010000017">
    <property type="protein sequence ID" value="KAG7192626.1"/>
    <property type="molecule type" value="Genomic_DNA"/>
</dbReference>
<dbReference type="PANTHER" id="PTHR24031">
    <property type="entry name" value="RNA HELICASE"/>
    <property type="match status" value="1"/>
</dbReference>
<dbReference type="GO" id="GO:0006364">
    <property type="term" value="P:rRNA processing"/>
    <property type="evidence" value="ECO:0007669"/>
    <property type="project" value="UniProtKB-KW"/>
</dbReference>
<evidence type="ECO:0000256" key="3">
    <source>
        <dbReference type="ARBA" id="ARBA00022552"/>
    </source>
</evidence>
<reference evidence="14" key="1">
    <citation type="submission" date="2021-03" db="EMBL/GenBank/DDBJ databases">
        <authorList>
            <person name="Palmer J.M."/>
        </authorList>
    </citation>
    <scope>NUCLEOTIDE SEQUENCE</scope>
    <source>
        <strain evidence="14">ARV_011</strain>
    </source>
</reference>
<feature type="compositionally biased region" description="Basic and acidic residues" evidence="11">
    <location>
        <begin position="124"/>
        <end position="133"/>
    </location>
</feature>
<dbReference type="InterPro" id="IPR014001">
    <property type="entry name" value="Helicase_ATP-bd"/>
</dbReference>
<dbReference type="AlphaFoldDB" id="A0A9P8AHB1"/>
<feature type="compositionally biased region" description="Polar residues" evidence="11">
    <location>
        <begin position="52"/>
        <end position="65"/>
    </location>
</feature>
<feature type="region of interest" description="Disordered" evidence="11">
    <location>
        <begin position="12"/>
        <end position="77"/>
    </location>
</feature>
<evidence type="ECO:0000256" key="7">
    <source>
        <dbReference type="ARBA" id="ARBA00022840"/>
    </source>
</evidence>
<dbReference type="EC" id="3.6.4.13" evidence="10"/>
<keyword evidence="15" id="KW-1185">Reference proteome</keyword>
<dbReference type="GO" id="GO:0005524">
    <property type="term" value="F:ATP binding"/>
    <property type="evidence" value="ECO:0007669"/>
    <property type="project" value="UniProtKB-UniRule"/>
</dbReference>
<dbReference type="OrthoDB" id="422663at2759"/>
<dbReference type="GO" id="GO:0003724">
    <property type="term" value="F:RNA helicase activity"/>
    <property type="evidence" value="ECO:0007669"/>
    <property type="project" value="UniProtKB-EC"/>
</dbReference>
<dbReference type="Proteomes" id="UP000790833">
    <property type="component" value="Unassembled WGS sequence"/>
</dbReference>
<feature type="compositionally biased region" description="Basic and acidic residues" evidence="11">
    <location>
        <begin position="716"/>
        <end position="732"/>
    </location>
</feature>
<keyword evidence="8 10" id="KW-0694">RNA-binding</keyword>
<evidence type="ECO:0000259" key="13">
    <source>
        <dbReference type="PROSITE" id="PS51194"/>
    </source>
</evidence>
<evidence type="ECO:0000256" key="4">
    <source>
        <dbReference type="ARBA" id="ARBA00022741"/>
    </source>
</evidence>
<dbReference type="InterPro" id="IPR027417">
    <property type="entry name" value="P-loop_NTPase"/>
</dbReference>
<comment type="catalytic activity">
    <reaction evidence="10">
        <text>ATP + H2O = ADP + phosphate + H(+)</text>
        <dbReference type="Rhea" id="RHEA:13065"/>
        <dbReference type="ChEBI" id="CHEBI:15377"/>
        <dbReference type="ChEBI" id="CHEBI:15378"/>
        <dbReference type="ChEBI" id="CHEBI:30616"/>
        <dbReference type="ChEBI" id="CHEBI:43474"/>
        <dbReference type="ChEBI" id="CHEBI:456216"/>
        <dbReference type="EC" id="3.6.4.13"/>
    </reaction>
</comment>
<accession>A0A9P8AHB1</accession>
<dbReference type="SUPFAM" id="SSF52540">
    <property type="entry name" value="P-loop containing nucleoside triphosphate hydrolases"/>
    <property type="match status" value="2"/>
</dbReference>
<dbReference type="Pfam" id="PF00271">
    <property type="entry name" value="Helicase_C"/>
    <property type="match status" value="1"/>
</dbReference>
<comment type="domain">
    <text evidence="10">The Q motif is unique to and characteristic of the DEAD box family of RNA helicases and controls ATP binding and hydrolysis.</text>
</comment>
<evidence type="ECO:0000256" key="9">
    <source>
        <dbReference type="ARBA" id="ARBA00023242"/>
    </source>
</evidence>
<evidence type="ECO:0000313" key="14">
    <source>
        <dbReference type="EMBL" id="KAG7192626.1"/>
    </source>
</evidence>
<feature type="compositionally biased region" description="Polar residues" evidence="11">
    <location>
        <begin position="134"/>
        <end position="145"/>
    </location>
</feature>
<keyword evidence="3" id="KW-0698">rRNA processing</keyword>
<keyword evidence="5 10" id="KW-0378">Hydrolase</keyword>
<dbReference type="InterPro" id="IPR011545">
    <property type="entry name" value="DEAD/DEAH_box_helicase_dom"/>
</dbReference>
<dbReference type="PROSITE" id="PS51192">
    <property type="entry name" value="HELICASE_ATP_BIND_1"/>
    <property type="match status" value="1"/>
</dbReference>
<comment type="similarity">
    <text evidence="10">Belongs to the DEAD box helicase family.</text>
</comment>
<evidence type="ECO:0000256" key="1">
    <source>
        <dbReference type="ARBA" id="ARBA00004604"/>
    </source>
</evidence>
<evidence type="ECO:0000256" key="8">
    <source>
        <dbReference type="ARBA" id="ARBA00022884"/>
    </source>
</evidence>
<feature type="region of interest" description="Disordered" evidence="11">
    <location>
        <begin position="113"/>
        <end position="145"/>
    </location>
</feature>
<name>A0A9P8AHB1_9ASCO</name>
<dbReference type="InterPro" id="IPR025313">
    <property type="entry name" value="SPB4-like_CTE"/>
</dbReference>
<dbReference type="RefSeq" id="XP_043048176.1">
    <property type="nucleotide sequence ID" value="XM_043192512.1"/>
</dbReference>
<dbReference type="Pfam" id="PF00270">
    <property type="entry name" value="DEAD"/>
    <property type="match status" value="1"/>
</dbReference>
<dbReference type="PROSITE" id="PS51194">
    <property type="entry name" value="HELICASE_CTER"/>
    <property type="match status" value="1"/>
</dbReference>
<dbReference type="SMART" id="SM00490">
    <property type="entry name" value="HELICc"/>
    <property type="match status" value="1"/>
</dbReference>
<keyword evidence="9" id="KW-0539">Nucleus</keyword>
<keyword evidence="7 10" id="KW-0067">ATP-binding</keyword>
<dbReference type="GeneID" id="66115102"/>
<dbReference type="Pfam" id="PF13959">
    <property type="entry name" value="CTE_SPB4"/>
    <property type="match status" value="1"/>
</dbReference>
<protein>
    <recommendedName>
        <fullName evidence="10">ATP-dependent RNA helicase</fullName>
        <ecNumber evidence="10">3.6.4.13</ecNumber>
    </recommendedName>
</protein>
<evidence type="ECO:0000256" key="2">
    <source>
        <dbReference type="ARBA" id="ARBA00022517"/>
    </source>
</evidence>
<gene>
    <name evidence="14" type="primary">DBP7</name>
    <name evidence="14" type="ORF">KQ657_001728</name>
</gene>
<dbReference type="SMART" id="SM01178">
    <property type="entry name" value="DUF4217"/>
    <property type="match status" value="1"/>
</dbReference>
<evidence type="ECO:0000256" key="5">
    <source>
        <dbReference type="ARBA" id="ARBA00022801"/>
    </source>
</evidence>
<dbReference type="GO" id="GO:0003723">
    <property type="term" value="F:RNA binding"/>
    <property type="evidence" value="ECO:0007669"/>
    <property type="project" value="UniProtKB-UniRule"/>
</dbReference>
<keyword evidence="6 10" id="KW-0347">Helicase</keyword>
<keyword evidence="2" id="KW-0690">Ribosome biogenesis</keyword>
<dbReference type="CDD" id="cd18787">
    <property type="entry name" value="SF2_C_DEAD"/>
    <property type="match status" value="1"/>
</dbReference>
<dbReference type="GO" id="GO:0005730">
    <property type="term" value="C:nucleolus"/>
    <property type="evidence" value="ECO:0007669"/>
    <property type="project" value="UniProtKB-SubCell"/>
</dbReference>
<evidence type="ECO:0000256" key="11">
    <source>
        <dbReference type="SAM" id="MobiDB-lite"/>
    </source>
</evidence>
<evidence type="ECO:0000313" key="15">
    <source>
        <dbReference type="Proteomes" id="UP000790833"/>
    </source>
</evidence>
<dbReference type="CDD" id="cd17949">
    <property type="entry name" value="DEADc_DDX31"/>
    <property type="match status" value="1"/>
</dbReference>